<keyword evidence="8" id="KW-0809">Transit peptide</keyword>
<evidence type="ECO:0000256" key="10">
    <source>
        <dbReference type="ARBA" id="ARBA00022989"/>
    </source>
</evidence>
<comment type="cofactor">
    <cofactor evidence="16 17">
        <name>Fe cation</name>
        <dbReference type="ChEBI" id="CHEBI:24875"/>
    </cofactor>
    <text evidence="16 17">Binds 2 iron ions per subunit.</text>
</comment>
<dbReference type="GO" id="GO:0010230">
    <property type="term" value="P:alternative respiration"/>
    <property type="evidence" value="ECO:0007669"/>
    <property type="project" value="TreeGrafter"/>
</dbReference>
<keyword evidence="5 17" id="KW-0812">Transmembrane</keyword>
<name>A0AAN6SYX4_9PEZI</name>
<feature type="binding site" evidence="16">
    <location>
        <position position="138"/>
    </location>
    <ligand>
        <name>Fe cation</name>
        <dbReference type="ChEBI" id="CHEBI:24875"/>
        <label>1</label>
    </ligand>
</feature>
<feature type="binding site" evidence="16">
    <location>
        <position position="228"/>
    </location>
    <ligand>
        <name>Fe cation</name>
        <dbReference type="ChEBI" id="CHEBI:24875"/>
        <label>2</label>
    </ligand>
</feature>
<evidence type="ECO:0000256" key="13">
    <source>
        <dbReference type="ARBA" id="ARBA00023128"/>
    </source>
</evidence>
<evidence type="ECO:0000256" key="2">
    <source>
        <dbReference type="ARBA" id="ARBA00008388"/>
    </source>
</evidence>
<evidence type="ECO:0000256" key="3">
    <source>
        <dbReference type="ARBA" id="ARBA00022448"/>
    </source>
</evidence>
<evidence type="ECO:0000256" key="8">
    <source>
        <dbReference type="ARBA" id="ARBA00022946"/>
    </source>
</evidence>
<evidence type="ECO:0000256" key="5">
    <source>
        <dbReference type="ARBA" id="ARBA00022692"/>
    </source>
</evidence>
<proteinExistence type="inferred from homology"/>
<dbReference type="Gene3D" id="1.20.1260.140">
    <property type="entry name" value="Alternative oxidase"/>
    <property type="match status" value="1"/>
</dbReference>
<accession>A0AAN6SYX4</accession>
<evidence type="ECO:0000313" key="20">
    <source>
        <dbReference type="Proteomes" id="UP001305647"/>
    </source>
</evidence>
<reference evidence="19" key="2">
    <citation type="submission" date="2023-05" db="EMBL/GenBank/DDBJ databases">
        <authorList>
            <consortium name="Lawrence Berkeley National Laboratory"/>
            <person name="Steindorff A."/>
            <person name="Hensen N."/>
            <person name="Bonometti L."/>
            <person name="Westerberg I."/>
            <person name="Brannstrom I.O."/>
            <person name="Guillou S."/>
            <person name="Cros-Aarteil S."/>
            <person name="Calhoun S."/>
            <person name="Haridas S."/>
            <person name="Kuo A."/>
            <person name="Mondo S."/>
            <person name="Pangilinan J."/>
            <person name="Riley R."/>
            <person name="Labutti K."/>
            <person name="Andreopoulos B."/>
            <person name="Lipzen A."/>
            <person name="Chen C."/>
            <person name="Yanf M."/>
            <person name="Daum C."/>
            <person name="Ng V."/>
            <person name="Clum A."/>
            <person name="Ohm R."/>
            <person name="Martin F."/>
            <person name="Silar P."/>
            <person name="Natvig D."/>
            <person name="Lalanne C."/>
            <person name="Gautier V."/>
            <person name="Ament-Velasquez S.L."/>
            <person name="Kruys A."/>
            <person name="Hutchinson M.I."/>
            <person name="Powell A.J."/>
            <person name="Barry K."/>
            <person name="Miller A.N."/>
            <person name="Grigoriev I.V."/>
            <person name="Debuchy R."/>
            <person name="Gladieux P."/>
            <person name="Thoren M.H."/>
            <person name="Johannesson H."/>
        </authorList>
    </citation>
    <scope>NUCLEOTIDE SEQUENCE</scope>
    <source>
        <strain evidence="19">CBS 757.83</strain>
    </source>
</reference>
<comment type="function">
    <text evidence="15">Catalyzes cyanide-resistant oxygen consumption. May increase respiration when the cytochrome respiratory pathway is restricted, or in response to low temperatures.</text>
</comment>
<evidence type="ECO:0000313" key="19">
    <source>
        <dbReference type="EMBL" id="KAK4098111.1"/>
    </source>
</evidence>
<dbReference type="Proteomes" id="UP001305647">
    <property type="component" value="Unassembled WGS sequence"/>
</dbReference>
<feature type="binding site" evidence="16">
    <location>
        <position position="180"/>
    </location>
    <ligand>
        <name>Fe cation</name>
        <dbReference type="ChEBI" id="CHEBI:24875"/>
        <label>1</label>
    </ligand>
</feature>
<dbReference type="PANTHER" id="PTHR31803">
    <property type="entry name" value="ALTERNATIVE OXIDASE"/>
    <property type="match status" value="1"/>
</dbReference>
<comment type="caution">
    <text evidence="19">The sequence shown here is derived from an EMBL/GenBank/DDBJ whole genome shotgun (WGS) entry which is preliminary data.</text>
</comment>
<feature type="binding site" evidence="16">
    <location>
        <position position="288"/>
    </location>
    <ligand>
        <name>Fe cation</name>
        <dbReference type="ChEBI" id="CHEBI:24875"/>
        <label>2</label>
    </ligand>
</feature>
<keyword evidence="9 17" id="KW-0249">Electron transport</keyword>
<sequence length="366" mass="41186">MAHRLQTITVYRLPPATSRPRIGGVLQTQVRYSATAVSIQQETALSSRRTLSAGSLPLTWPHKGWDDKVVLEVAPSHRKPRTLSDRVAWRVIRLCRWGMDLVTGMPPEPKACTKETRGTTAYRSLSESQWLVRFVFLETVAGIPGAVAGSLRHLHSIRRFKLDQGWIKTLLEESYNERMHLLTFLDLYRPGRLMRLAVCAAQGVLFNAMFVGYLLSPSFCHRLVGYLEDEAVATYTKCLDEMERGRLPLWTDPAFRIPDIAVQYWNMPEGKRTMRDLILYIRADEASHRGVNHTLGNLDQASDPNPFNDGHHSDVNHMHVAAIKPAGLEREEVLERCRHQGPGMRVAAGAAKSGFPSSGRTEGNLE</sequence>
<dbReference type="FunFam" id="1.20.1260.140:FF:000002">
    <property type="entry name" value="Alternative oxidase"/>
    <property type="match status" value="1"/>
</dbReference>
<evidence type="ECO:0000256" key="4">
    <source>
        <dbReference type="ARBA" id="ARBA00022660"/>
    </source>
</evidence>
<keyword evidence="11 17" id="KW-0560">Oxidoreductase</keyword>
<evidence type="ECO:0000256" key="14">
    <source>
        <dbReference type="ARBA" id="ARBA00023136"/>
    </source>
</evidence>
<keyword evidence="3" id="KW-0813">Transport</keyword>
<keyword evidence="7" id="KW-0999">Mitochondrion inner membrane</keyword>
<feature type="binding site" evidence="16">
    <location>
        <position position="285"/>
    </location>
    <ligand>
        <name>Fe cation</name>
        <dbReference type="ChEBI" id="CHEBI:24875"/>
        <label>1</label>
    </ligand>
</feature>
<keyword evidence="14 17" id="KW-0472">Membrane</keyword>
<feature type="binding site" evidence="16">
    <location>
        <position position="177"/>
    </location>
    <ligand>
        <name>Fe cation</name>
        <dbReference type="ChEBI" id="CHEBI:24875"/>
        <label>1</label>
    </ligand>
</feature>
<dbReference type="PANTHER" id="PTHR31803:SF3">
    <property type="entry name" value="ALTERNATIVE OXIDASE"/>
    <property type="match status" value="1"/>
</dbReference>
<evidence type="ECO:0000256" key="11">
    <source>
        <dbReference type="ARBA" id="ARBA00023002"/>
    </source>
</evidence>
<evidence type="ECO:0000256" key="15">
    <source>
        <dbReference type="ARBA" id="ARBA00025285"/>
    </source>
</evidence>
<evidence type="ECO:0000256" key="1">
    <source>
        <dbReference type="ARBA" id="ARBA00004292"/>
    </source>
</evidence>
<gene>
    <name evidence="19" type="ORF">N658DRAFT_526485</name>
</gene>
<feature type="compositionally biased region" description="Polar residues" evidence="18">
    <location>
        <begin position="355"/>
        <end position="366"/>
    </location>
</feature>
<dbReference type="CDD" id="cd01053">
    <property type="entry name" value="AOX"/>
    <property type="match status" value="1"/>
</dbReference>
<comment type="similarity">
    <text evidence="2 17">Belongs to the alternative oxidase family.</text>
</comment>
<reference evidence="19" key="1">
    <citation type="journal article" date="2023" name="Mol. Phylogenet. Evol.">
        <title>Genome-scale phylogeny and comparative genomics of the fungal order Sordariales.</title>
        <authorList>
            <person name="Hensen N."/>
            <person name="Bonometti L."/>
            <person name="Westerberg I."/>
            <person name="Brannstrom I.O."/>
            <person name="Guillou S."/>
            <person name="Cros-Aarteil S."/>
            <person name="Calhoun S."/>
            <person name="Haridas S."/>
            <person name="Kuo A."/>
            <person name="Mondo S."/>
            <person name="Pangilinan J."/>
            <person name="Riley R."/>
            <person name="LaButti K."/>
            <person name="Andreopoulos B."/>
            <person name="Lipzen A."/>
            <person name="Chen C."/>
            <person name="Yan M."/>
            <person name="Daum C."/>
            <person name="Ng V."/>
            <person name="Clum A."/>
            <person name="Steindorff A."/>
            <person name="Ohm R.A."/>
            <person name="Martin F."/>
            <person name="Silar P."/>
            <person name="Natvig D.O."/>
            <person name="Lalanne C."/>
            <person name="Gautier V."/>
            <person name="Ament-Velasquez S.L."/>
            <person name="Kruys A."/>
            <person name="Hutchinson M.I."/>
            <person name="Powell A.J."/>
            <person name="Barry K."/>
            <person name="Miller A.N."/>
            <person name="Grigoriev I.V."/>
            <person name="Debuchy R."/>
            <person name="Gladieux P."/>
            <person name="Hiltunen Thoren M."/>
            <person name="Johannesson H."/>
        </authorList>
    </citation>
    <scope>NUCLEOTIDE SEQUENCE</scope>
    <source>
        <strain evidence="19">CBS 757.83</strain>
    </source>
</reference>
<evidence type="ECO:0000256" key="16">
    <source>
        <dbReference type="PIRSR" id="PIRSR005229-1"/>
    </source>
</evidence>
<evidence type="ECO:0000256" key="7">
    <source>
        <dbReference type="ARBA" id="ARBA00022792"/>
    </source>
</evidence>
<keyword evidence="6 16" id="KW-0479">Metal-binding</keyword>
<evidence type="ECO:0000256" key="17">
    <source>
        <dbReference type="RuleBase" id="RU003779"/>
    </source>
</evidence>
<dbReference type="InterPro" id="IPR038659">
    <property type="entry name" value="AOX_sf"/>
</dbReference>
<feature type="binding site" evidence="16">
    <location>
        <position position="177"/>
    </location>
    <ligand>
        <name>Fe cation</name>
        <dbReference type="ChEBI" id="CHEBI:24875"/>
        <label>2</label>
    </ligand>
</feature>
<evidence type="ECO:0000256" key="12">
    <source>
        <dbReference type="ARBA" id="ARBA00023004"/>
    </source>
</evidence>
<keyword evidence="20" id="KW-1185">Reference proteome</keyword>
<dbReference type="PIRSF" id="PIRSF005229">
    <property type="entry name" value="AOX"/>
    <property type="match status" value="1"/>
</dbReference>
<feature type="binding site" evidence="16">
    <location>
        <position position="285"/>
    </location>
    <ligand>
        <name>Fe cation</name>
        <dbReference type="ChEBI" id="CHEBI:24875"/>
        <label>2</label>
    </ligand>
</feature>
<dbReference type="AlphaFoldDB" id="A0AAN6SYX4"/>
<dbReference type="EC" id="1.-.-.-" evidence="17"/>
<keyword evidence="10" id="KW-1133">Transmembrane helix</keyword>
<dbReference type="EMBL" id="MU863662">
    <property type="protein sequence ID" value="KAK4098111.1"/>
    <property type="molecule type" value="Genomic_DNA"/>
</dbReference>
<feature type="region of interest" description="Disordered" evidence="18">
    <location>
        <begin position="345"/>
        <end position="366"/>
    </location>
</feature>
<evidence type="ECO:0000256" key="6">
    <source>
        <dbReference type="ARBA" id="ARBA00022723"/>
    </source>
</evidence>
<dbReference type="GO" id="GO:0005743">
    <property type="term" value="C:mitochondrial inner membrane"/>
    <property type="evidence" value="ECO:0007669"/>
    <property type="project" value="UniProtKB-SubCell"/>
</dbReference>
<keyword evidence="13" id="KW-0496">Mitochondrion</keyword>
<protein>
    <recommendedName>
        <fullName evidence="17">Alternative oxidase</fullName>
        <ecNumber evidence="17">1.-.-.-</ecNumber>
    </recommendedName>
</protein>
<comment type="subcellular location">
    <subcellularLocation>
        <location evidence="1">Mitochondrion inner membrane</location>
        <topology evidence="1">Multi-pass membrane protein</topology>
        <orientation evidence="1">Matrix side</orientation>
    </subcellularLocation>
</comment>
<dbReference type="GO" id="GO:0009916">
    <property type="term" value="F:alternative oxidase activity"/>
    <property type="evidence" value="ECO:0007669"/>
    <property type="project" value="UniProtKB-UniRule"/>
</dbReference>
<dbReference type="GO" id="GO:0098803">
    <property type="term" value="C:respiratory chain complex"/>
    <property type="evidence" value="ECO:0007669"/>
    <property type="project" value="UniProtKB-UniRule"/>
</dbReference>
<keyword evidence="4 17" id="KW-0679">Respiratory chain</keyword>
<dbReference type="Pfam" id="PF01786">
    <property type="entry name" value="AOX"/>
    <property type="match status" value="1"/>
</dbReference>
<keyword evidence="12 16" id="KW-0408">Iron</keyword>
<evidence type="ECO:0000256" key="9">
    <source>
        <dbReference type="ARBA" id="ARBA00022982"/>
    </source>
</evidence>
<evidence type="ECO:0000256" key="18">
    <source>
        <dbReference type="SAM" id="MobiDB-lite"/>
    </source>
</evidence>
<dbReference type="GO" id="GO:0046872">
    <property type="term" value="F:metal ion binding"/>
    <property type="evidence" value="ECO:0007669"/>
    <property type="project" value="UniProtKB-UniRule"/>
</dbReference>
<organism evidence="19 20">
    <name type="scientific">Parathielavia hyrcaniae</name>
    <dbReference type="NCBI Taxonomy" id="113614"/>
    <lineage>
        <taxon>Eukaryota</taxon>
        <taxon>Fungi</taxon>
        <taxon>Dikarya</taxon>
        <taxon>Ascomycota</taxon>
        <taxon>Pezizomycotina</taxon>
        <taxon>Sordariomycetes</taxon>
        <taxon>Sordariomycetidae</taxon>
        <taxon>Sordariales</taxon>
        <taxon>Chaetomiaceae</taxon>
        <taxon>Parathielavia</taxon>
    </lineage>
</organism>
<dbReference type="InterPro" id="IPR002680">
    <property type="entry name" value="AOX"/>
</dbReference>